<proteinExistence type="predicted"/>
<evidence type="ECO:0000313" key="1">
    <source>
        <dbReference type="EMBL" id="KAF4656060.1"/>
    </source>
</evidence>
<evidence type="ECO:0000313" key="2">
    <source>
        <dbReference type="Proteomes" id="UP000591131"/>
    </source>
</evidence>
<dbReference type="EMBL" id="JAAPAO010000621">
    <property type="protein sequence ID" value="KAF4656060.1"/>
    <property type="molecule type" value="Genomic_DNA"/>
</dbReference>
<dbReference type="Proteomes" id="UP000591131">
    <property type="component" value="Unassembled WGS sequence"/>
</dbReference>
<organism evidence="1 2">
    <name type="scientific">Perkinsus chesapeaki</name>
    <name type="common">Clam parasite</name>
    <name type="synonym">Perkinsus andrewsi</name>
    <dbReference type="NCBI Taxonomy" id="330153"/>
    <lineage>
        <taxon>Eukaryota</taxon>
        <taxon>Sar</taxon>
        <taxon>Alveolata</taxon>
        <taxon>Perkinsozoa</taxon>
        <taxon>Perkinsea</taxon>
        <taxon>Perkinsida</taxon>
        <taxon>Perkinsidae</taxon>
        <taxon>Perkinsus</taxon>
    </lineage>
</organism>
<dbReference type="AlphaFoldDB" id="A0A7J6LAG2"/>
<reference evidence="1 2" key="1">
    <citation type="submission" date="2020-04" db="EMBL/GenBank/DDBJ databases">
        <title>Perkinsus chesapeaki whole genome sequence.</title>
        <authorList>
            <person name="Bogema D.R."/>
        </authorList>
    </citation>
    <scope>NUCLEOTIDE SEQUENCE [LARGE SCALE GENOMIC DNA]</scope>
    <source>
        <strain evidence="1">ATCC PRA-425</strain>
    </source>
</reference>
<sequence length="248" mass="27909">MHKSYAITADVSSSEYEYETAKEGPPNGASSYRFLNQVVNTATCDYDVQQRSSALSEAELRKLRQPTTACLILLGLGTFGLYNNVAGLTLTSTRGKTLALDVKTWLKEWGFSGEQWSEAYFTRLLHKMSLAKLSYPLRIAILVAALPHNQALHAFETCLANKELLTAWTKIDISLEDCTEAKKAAMTISLKEWLRDCGDVFELLLNALEAEFLPSDASTYLSRWVNLETHRFESWSLFCAAERRLFAE</sequence>
<protein>
    <submittedName>
        <fullName evidence="1">Uncharacterized protein</fullName>
    </submittedName>
</protein>
<name>A0A7J6LAG2_PERCH</name>
<comment type="caution">
    <text evidence="1">The sequence shown here is derived from an EMBL/GenBank/DDBJ whole genome shotgun (WGS) entry which is preliminary data.</text>
</comment>
<keyword evidence="2" id="KW-1185">Reference proteome</keyword>
<gene>
    <name evidence="1" type="ORF">FOL47_009184</name>
</gene>
<accession>A0A7J6LAG2</accession>